<reference evidence="13 14" key="1">
    <citation type="journal article" date="2010" name="Int. J. Syst. Evol. Microbiol.">
        <title>Thiohalobacter thiocyanaticus gen. nov., sp. nov., a moderately halophilic, sulfur-oxidizing gammaproteobacterium from hypersaline lakes, that utilizes thiocyanate.</title>
        <authorList>
            <person name="Sorokin D.Y."/>
            <person name="Kovaleva O.L."/>
            <person name="Tourova T.P."/>
            <person name="Muyzer G."/>
        </authorList>
    </citation>
    <scope>NUCLEOTIDE SEQUENCE [LARGE SCALE GENOMIC DNA]</scope>
    <source>
        <strain evidence="13 14">Hrh1</strain>
    </source>
</reference>
<evidence type="ECO:0000256" key="11">
    <source>
        <dbReference type="HAMAP-Rule" id="MF_00366"/>
    </source>
</evidence>
<comment type="subunit">
    <text evidence="11">The RNAP catalytic core consists of 2 alpha, 1 beta, 1 beta' and 1 omega subunit. When a sigma factor is associated with the core the holoenzyme is formed, which can initiate transcription.</text>
</comment>
<comment type="catalytic activity">
    <reaction evidence="10 11">
        <text>RNA(n) + a ribonucleoside 5'-triphosphate = RNA(n+1) + diphosphate</text>
        <dbReference type="Rhea" id="RHEA:21248"/>
        <dbReference type="Rhea" id="RHEA-COMP:14527"/>
        <dbReference type="Rhea" id="RHEA-COMP:17342"/>
        <dbReference type="ChEBI" id="CHEBI:33019"/>
        <dbReference type="ChEBI" id="CHEBI:61557"/>
        <dbReference type="ChEBI" id="CHEBI:140395"/>
        <dbReference type="EC" id="2.7.7.6"/>
    </reaction>
</comment>
<evidence type="ECO:0000256" key="1">
    <source>
        <dbReference type="ARBA" id="ARBA00006711"/>
    </source>
</evidence>
<comment type="similarity">
    <text evidence="1 11">Belongs to the RNA polymerase subunit omega family.</text>
</comment>
<comment type="caution">
    <text evidence="13">The sequence shown here is derived from an EMBL/GenBank/DDBJ whole genome shotgun (WGS) entry which is preliminary data.</text>
</comment>
<keyword evidence="4 11" id="KW-0240">DNA-directed RNA polymerase</keyword>
<evidence type="ECO:0000313" key="14">
    <source>
        <dbReference type="Proteomes" id="UP000287798"/>
    </source>
</evidence>
<evidence type="ECO:0000256" key="5">
    <source>
        <dbReference type="ARBA" id="ARBA00022679"/>
    </source>
</evidence>
<keyword evidence="14" id="KW-1185">Reference proteome</keyword>
<dbReference type="InterPro" id="IPR006110">
    <property type="entry name" value="Pol_omega/Rpo6/RPB6"/>
</dbReference>
<dbReference type="PANTHER" id="PTHR34476:SF1">
    <property type="entry name" value="DNA-DIRECTED RNA POLYMERASE SUBUNIT OMEGA"/>
    <property type="match status" value="1"/>
</dbReference>
<dbReference type="EMBL" id="QZMU01000001">
    <property type="protein sequence ID" value="RRQ22095.1"/>
    <property type="molecule type" value="Genomic_DNA"/>
</dbReference>
<dbReference type="SUPFAM" id="SSF63562">
    <property type="entry name" value="RPB6/omega subunit-like"/>
    <property type="match status" value="1"/>
</dbReference>
<dbReference type="NCBIfam" id="TIGR00690">
    <property type="entry name" value="rpoZ"/>
    <property type="match status" value="1"/>
</dbReference>
<evidence type="ECO:0000256" key="7">
    <source>
        <dbReference type="ARBA" id="ARBA00023163"/>
    </source>
</evidence>
<keyword evidence="7 11" id="KW-0804">Transcription</keyword>
<accession>A0A426QK13</accession>
<comment type="function">
    <text evidence="11">Promotes RNA polymerase assembly. Latches the N- and C-terminal regions of the beta' subunit thereby facilitating its interaction with the beta and alpha subunits.</text>
</comment>
<dbReference type="GO" id="GO:0003677">
    <property type="term" value="F:DNA binding"/>
    <property type="evidence" value="ECO:0007669"/>
    <property type="project" value="UniProtKB-UniRule"/>
</dbReference>
<dbReference type="Pfam" id="PF01192">
    <property type="entry name" value="RNA_pol_Rpb6"/>
    <property type="match status" value="1"/>
</dbReference>
<dbReference type="Gene3D" id="3.90.940.10">
    <property type="match status" value="1"/>
</dbReference>
<evidence type="ECO:0000256" key="8">
    <source>
        <dbReference type="ARBA" id="ARBA00029924"/>
    </source>
</evidence>
<dbReference type="InterPro" id="IPR036161">
    <property type="entry name" value="RPB6/omega-like_sf"/>
</dbReference>
<dbReference type="GO" id="GO:0003899">
    <property type="term" value="F:DNA-directed RNA polymerase activity"/>
    <property type="evidence" value="ECO:0007669"/>
    <property type="project" value="UniProtKB-UniRule"/>
</dbReference>
<evidence type="ECO:0000256" key="12">
    <source>
        <dbReference type="SAM" id="MobiDB-lite"/>
    </source>
</evidence>
<evidence type="ECO:0000256" key="9">
    <source>
        <dbReference type="ARBA" id="ARBA00030998"/>
    </source>
</evidence>
<dbReference type="PANTHER" id="PTHR34476">
    <property type="entry name" value="DNA-DIRECTED RNA POLYMERASE SUBUNIT OMEGA"/>
    <property type="match status" value="1"/>
</dbReference>
<dbReference type="GO" id="GO:0000428">
    <property type="term" value="C:DNA-directed RNA polymerase complex"/>
    <property type="evidence" value="ECO:0007669"/>
    <property type="project" value="UniProtKB-KW"/>
</dbReference>
<protein>
    <recommendedName>
        <fullName evidence="3 11">DNA-directed RNA polymerase subunit omega</fullName>
        <shortName evidence="11">RNAP omega subunit</shortName>
        <ecNumber evidence="2 11">2.7.7.6</ecNumber>
    </recommendedName>
    <alternativeName>
        <fullName evidence="9 11">RNA polymerase omega subunit</fullName>
    </alternativeName>
    <alternativeName>
        <fullName evidence="8 11">Transcriptase subunit omega</fullName>
    </alternativeName>
</protein>
<evidence type="ECO:0000256" key="10">
    <source>
        <dbReference type="ARBA" id="ARBA00048552"/>
    </source>
</evidence>
<sequence>MARITVEDCLDNVDNRFELVLLAAKRARQLARGADAKLAWENDKPTVMALREIADGLVIPANVDSLVKPPEEPAPEAGAEVEADALPPETE</sequence>
<dbReference type="EC" id="2.7.7.6" evidence="2 11"/>
<name>A0A426QK13_9GAMM</name>
<dbReference type="OrthoDB" id="9796300at2"/>
<evidence type="ECO:0000256" key="4">
    <source>
        <dbReference type="ARBA" id="ARBA00022478"/>
    </source>
</evidence>
<dbReference type="Proteomes" id="UP000287798">
    <property type="component" value="Unassembled WGS sequence"/>
</dbReference>
<evidence type="ECO:0000256" key="3">
    <source>
        <dbReference type="ARBA" id="ARBA00013725"/>
    </source>
</evidence>
<proteinExistence type="inferred from homology"/>
<dbReference type="HAMAP" id="MF_00366">
    <property type="entry name" value="RNApol_bact_RpoZ"/>
    <property type="match status" value="1"/>
</dbReference>
<keyword evidence="6 11" id="KW-0548">Nucleotidyltransferase</keyword>
<organism evidence="13 14">
    <name type="scientific">Thiohalobacter thiocyanaticus</name>
    <dbReference type="NCBI Taxonomy" id="585455"/>
    <lineage>
        <taxon>Bacteria</taxon>
        <taxon>Pseudomonadati</taxon>
        <taxon>Pseudomonadota</taxon>
        <taxon>Gammaproteobacteria</taxon>
        <taxon>Thiohalobacterales</taxon>
        <taxon>Thiohalobacteraceae</taxon>
        <taxon>Thiohalobacter</taxon>
    </lineage>
</organism>
<evidence type="ECO:0000313" key="13">
    <source>
        <dbReference type="EMBL" id="RRQ22095.1"/>
    </source>
</evidence>
<evidence type="ECO:0000256" key="6">
    <source>
        <dbReference type="ARBA" id="ARBA00022695"/>
    </source>
</evidence>
<feature type="region of interest" description="Disordered" evidence="12">
    <location>
        <begin position="66"/>
        <end position="91"/>
    </location>
</feature>
<dbReference type="SMART" id="SM01409">
    <property type="entry name" value="RNA_pol_Rpb6"/>
    <property type="match status" value="1"/>
</dbReference>
<evidence type="ECO:0000256" key="2">
    <source>
        <dbReference type="ARBA" id="ARBA00012418"/>
    </source>
</evidence>
<keyword evidence="5 11" id="KW-0808">Transferase</keyword>
<dbReference type="RefSeq" id="WP_125181435.1">
    <property type="nucleotide sequence ID" value="NZ_QZMU01000001.1"/>
</dbReference>
<dbReference type="GO" id="GO:0006351">
    <property type="term" value="P:DNA-templated transcription"/>
    <property type="evidence" value="ECO:0007669"/>
    <property type="project" value="UniProtKB-UniRule"/>
</dbReference>
<gene>
    <name evidence="11" type="primary">rpoZ</name>
    <name evidence="13" type="ORF">D6C00_09125</name>
</gene>
<dbReference type="InterPro" id="IPR003716">
    <property type="entry name" value="DNA-dir_RNA_pol_omega"/>
</dbReference>
<dbReference type="AlphaFoldDB" id="A0A426QK13"/>